<dbReference type="PANTHER" id="PTHR42718:SF9">
    <property type="entry name" value="MAJOR FACILITATOR SUPERFAMILY MULTIDRUG TRANSPORTER MFSC"/>
    <property type="match status" value="1"/>
</dbReference>
<dbReference type="PROSITE" id="PS50850">
    <property type="entry name" value="MFS"/>
    <property type="match status" value="1"/>
</dbReference>
<evidence type="ECO:0000256" key="5">
    <source>
        <dbReference type="ARBA" id="ARBA00022692"/>
    </source>
</evidence>
<feature type="transmembrane region" description="Helical" evidence="8">
    <location>
        <begin position="326"/>
        <end position="344"/>
    </location>
</feature>
<dbReference type="CDD" id="cd17503">
    <property type="entry name" value="MFS_LmrB_MDR_like"/>
    <property type="match status" value="1"/>
</dbReference>
<dbReference type="Pfam" id="PF07690">
    <property type="entry name" value="MFS_1"/>
    <property type="match status" value="1"/>
</dbReference>
<dbReference type="Proteomes" id="UP000238589">
    <property type="component" value="Unassembled WGS sequence"/>
</dbReference>
<evidence type="ECO:0000256" key="3">
    <source>
        <dbReference type="ARBA" id="ARBA00022448"/>
    </source>
</evidence>
<sequence length="498" mass="53200">MLWFAALILASANFIAVLDMTIANVSVPNIAGSLGASTSQGTWVITSYAVAEAITVPLTGWLAARFGAVRVFVTAMGLFGLFSALCGLSTSLGMLVFARICQGLAGGPLMPLSQTLLLRIFPAEKAPAAIGLWSMTTLVAPVLGPILGGYLCDEYSWPWIFYINLPIALGCAFIGWRLLKRYEAPLIRNPIDRIGLLLLVIWVGALQLMLDEGKNLDWFASSQIVGLAVVAAIGFVAFLIWELHDPHPIVDLRVFRHRGFSISVLTISLAFAAFFAINVLTPLWLQSFMGYTSSLAGQATAWTGVFAVMVAPLAAGLSAKVDPRRLVFGGVVLMGLVTLWRTGATTDMDYWSISIPLMVMGLGLPFFFIPLTGLAMGSVEESEMANAAGLMNFLRTLSGAFATSLVTTVWDDDITRQHAELVGVADADHSVQSFLESSGMSPDAVLQNLDGLITGQSVMLATNQIFWLVGIAFLVAASVIWLAPKPTRKVDPAAAGGH</sequence>
<comment type="subcellular location">
    <subcellularLocation>
        <location evidence="1">Cell membrane</location>
        <topology evidence="1">Multi-pass membrane protein</topology>
    </subcellularLocation>
</comment>
<protein>
    <submittedName>
        <fullName evidence="10">MFS transporter</fullName>
    </submittedName>
</protein>
<keyword evidence="4" id="KW-1003">Cell membrane</keyword>
<evidence type="ECO:0000259" key="9">
    <source>
        <dbReference type="PROSITE" id="PS50850"/>
    </source>
</evidence>
<feature type="transmembrane region" description="Helical" evidence="8">
    <location>
        <begin position="96"/>
        <end position="118"/>
    </location>
</feature>
<dbReference type="InterPro" id="IPR011701">
    <property type="entry name" value="MFS"/>
</dbReference>
<keyword evidence="11" id="KW-1185">Reference proteome</keyword>
<evidence type="ECO:0000256" key="6">
    <source>
        <dbReference type="ARBA" id="ARBA00022989"/>
    </source>
</evidence>
<dbReference type="SUPFAM" id="SSF103473">
    <property type="entry name" value="MFS general substrate transporter"/>
    <property type="match status" value="1"/>
</dbReference>
<feature type="transmembrane region" description="Helical" evidence="8">
    <location>
        <begin position="222"/>
        <end position="241"/>
    </location>
</feature>
<dbReference type="AlphaFoldDB" id="A0A2S9K3Z9"/>
<feature type="transmembrane region" description="Helical" evidence="8">
    <location>
        <begin position="301"/>
        <end position="319"/>
    </location>
</feature>
<dbReference type="Gene3D" id="1.20.1720.10">
    <property type="entry name" value="Multidrug resistance protein D"/>
    <property type="match status" value="1"/>
</dbReference>
<dbReference type="OrthoDB" id="9807274at2"/>
<feature type="transmembrane region" description="Helical" evidence="8">
    <location>
        <begin position="45"/>
        <end position="64"/>
    </location>
</feature>
<name>A0A2S9K3Z9_9BURK</name>
<feature type="transmembrane region" description="Helical" evidence="8">
    <location>
        <begin position="157"/>
        <end position="179"/>
    </location>
</feature>
<feature type="transmembrane region" description="Helical" evidence="8">
    <location>
        <begin position="71"/>
        <end position="90"/>
    </location>
</feature>
<evidence type="ECO:0000313" key="10">
    <source>
        <dbReference type="EMBL" id="PRD65199.1"/>
    </source>
</evidence>
<evidence type="ECO:0000256" key="2">
    <source>
        <dbReference type="ARBA" id="ARBA00008537"/>
    </source>
</evidence>
<organism evidence="10 11">
    <name type="scientific">Malikia granosa</name>
    <dbReference type="NCBI Taxonomy" id="263067"/>
    <lineage>
        <taxon>Bacteria</taxon>
        <taxon>Pseudomonadati</taxon>
        <taxon>Pseudomonadota</taxon>
        <taxon>Betaproteobacteria</taxon>
        <taxon>Burkholderiales</taxon>
        <taxon>Comamonadaceae</taxon>
        <taxon>Malikia</taxon>
    </lineage>
</organism>
<evidence type="ECO:0000256" key="7">
    <source>
        <dbReference type="ARBA" id="ARBA00023136"/>
    </source>
</evidence>
<evidence type="ECO:0000313" key="11">
    <source>
        <dbReference type="Proteomes" id="UP000238589"/>
    </source>
</evidence>
<keyword evidence="5 8" id="KW-0812">Transmembrane</keyword>
<dbReference type="Gene3D" id="1.20.1250.20">
    <property type="entry name" value="MFS general substrate transporter like domains"/>
    <property type="match status" value="1"/>
</dbReference>
<feature type="transmembrane region" description="Helical" evidence="8">
    <location>
        <begin position="465"/>
        <end position="483"/>
    </location>
</feature>
<feature type="transmembrane region" description="Helical" evidence="8">
    <location>
        <begin position="262"/>
        <end position="281"/>
    </location>
</feature>
<dbReference type="NCBIfam" id="TIGR00711">
    <property type="entry name" value="efflux_EmrB"/>
    <property type="match status" value="1"/>
</dbReference>
<dbReference type="PANTHER" id="PTHR42718">
    <property type="entry name" value="MAJOR FACILITATOR SUPERFAMILY MULTIDRUG TRANSPORTER MFSC"/>
    <property type="match status" value="1"/>
</dbReference>
<feature type="transmembrane region" description="Helical" evidence="8">
    <location>
        <begin position="191"/>
        <end position="210"/>
    </location>
</feature>
<comment type="similarity">
    <text evidence="2">Belongs to the major facilitator superfamily. EmrB family.</text>
</comment>
<reference evidence="10 11" key="1">
    <citation type="submission" date="2018-03" db="EMBL/GenBank/DDBJ databases">
        <title>Comparative genomics illustrates the genes involved in a hyperalkaliphilic mechanisms of Serpentinomonas isolated from highly-alkaline calcium-rich serpentinized springs.</title>
        <authorList>
            <person name="Suzuki S."/>
            <person name="Ishii S."/>
            <person name="Walworth N."/>
            <person name="Bird L."/>
            <person name="Kuenen J.G."/>
            <person name="Nealson K.H."/>
        </authorList>
    </citation>
    <scope>NUCLEOTIDE SEQUENCE [LARGE SCALE GENOMIC DNA]</scope>
    <source>
        <strain evidence="10 11">P1</strain>
    </source>
</reference>
<dbReference type="InterPro" id="IPR020846">
    <property type="entry name" value="MFS_dom"/>
</dbReference>
<feature type="transmembrane region" description="Helical" evidence="8">
    <location>
        <begin position="350"/>
        <end position="371"/>
    </location>
</feature>
<feature type="domain" description="Major facilitator superfamily (MFS) profile" evidence="9">
    <location>
        <begin position="5"/>
        <end position="488"/>
    </location>
</feature>
<keyword evidence="6 8" id="KW-1133">Transmembrane helix</keyword>
<evidence type="ECO:0000256" key="1">
    <source>
        <dbReference type="ARBA" id="ARBA00004651"/>
    </source>
</evidence>
<dbReference type="EMBL" id="PVLQ01000033">
    <property type="protein sequence ID" value="PRD65199.1"/>
    <property type="molecule type" value="Genomic_DNA"/>
</dbReference>
<dbReference type="GO" id="GO:0005886">
    <property type="term" value="C:plasma membrane"/>
    <property type="evidence" value="ECO:0007669"/>
    <property type="project" value="UniProtKB-SubCell"/>
</dbReference>
<proteinExistence type="inferred from homology"/>
<accession>A0A2S9K3Z9</accession>
<keyword evidence="3" id="KW-0813">Transport</keyword>
<dbReference type="InterPro" id="IPR036259">
    <property type="entry name" value="MFS_trans_sf"/>
</dbReference>
<evidence type="ECO:0000256" key="8">
    <source>
        <dbReference type="SAM" id="Phobius"/>
    </source>
</evidence>
<gene>
    <name evidence="10" type="primary">emrB</name>
    <name evidence="10" type="ORF">C6P64_10530</name>
</gene>
<feature type="transmembrane region" description="Helical" evidence="8">
    <location>
        <begin position="130"/>
        <end position="151"/>
    </location>
</feature>
<comment type="caution">
    <text evidence="10">The sequence shown here is derived from an EMBL/GenBank/DDBJ whole genome shotgun (WGS) entry which is preliminary data.</text>
</comment>
<dbReference type="GO" id="GO:0022857">
    <property type="term" value="F:transmembrane transporter activity"/>
    <property type="evidence" value="ECO:0007669"/>
    <property type="project" value="InterPro"/>
</dbReference>
<dbReference type="InterPro" id="IPR004638">
    <property type="entry name" value="EmrB-like"/>
</dbReference>
<evidence type="ECO:0000256" key="4">
    <source>
        <dbReference type="ARBA" id="ARBA00022475"/>
    </source>
</evidence>
<keyword evidence="7 8" id="KW-0472">Membrane</keyword>